<evidence type="ECO:0000256" key="7">
    <source>
        <dbReference type="ARBA" id="ARBA00023065"/>
    </source>
</evidence>
<feature type="chain" id="PRO_5020644756" evidence="13">
    <location>
        <begin position="26"/>
        <end position="747"/>
    </location>
</feature>
<keyword evidence="9 11" id="KW-0472">Membrane</keyword>
<keyword evidence="5 11" id="KW-0812">Transmembrane</keyword>
<keyword evidence="17" id="KW-1185">Reference proteome</keyword>
<dbReference type="PANTHER" id="PTHR32552">
    <property type="entry name" value="FERRICHROME IRON RECEPTOR-RELATED"/>
    <property type="match status" value="1"/>
</dbReference>
<reference evidence="16 17" key="1">
    <citation type="submission" date="2019-03" db="EMBL/GenBank/DDBJ databases">
        <title>Freshwater and sediment microbial communities from various areas in North America, analyzing microbe dynamics in response to fracking.</title>
        <authorList>
            <person name="Lamendella R."/>
        </authorList>
    </citation>
    <scope>NUCLEOTIDE SEQUENCE [LARGE SCALE GENOMIC DNA]</scope>
    <source>
        <strain evidence="16 17">74A</strain>
    </source>
</reference>
<evidence type="ECO:0000313" key="17">
    <source>
        <dbReference type="Proteomes" id="UP000294832"/>
    </source>
</evidence>
<evidence type="ECO:0000256" key="10">
    <source>
        <dbReference type="ARBA" id="ARBA00023237"/>
    </source>
</evidence>
<evidence type="ECO:0000256" key="4">
    <source>
        <dbReference type="ARBA" id="ARBA00022496"/>
    </source>
</evidence>
<keyword evidence="3 11" id="KW-1134">Transmembrane beta strand</keyword>
<evidence type="ECO:0000259" key="15">
    <source>
        <dbReference type="Pfam" id="PF07715"/>
    </source>
</evidence>
<dbReference type="EMBL" id="SLWF01000035">
    <property type="protein sequence ID" value="TCN79362.1"/>
    <property type="molecule type" value="Genomic_DNA"/>
</dbReference>
<keyword evidence="4" id="KW-0410">Iron transport</keyword>
<dbReference type="Pfam" id="PF00593">
    <property type="entry name" value="TonB_dep_Rec_b-barrel"/>
    <property type="match status" value="1"/>
</dbReference>
<name>A0A4R2F637_9GAMM</name>
<dbReference type="RefSeq" id="WP_133040295.1">
    <property type="nucleotide sequence ID" value="NZ_SLWF01000035.1"/>
</dbReference>
<evidence type="ECO:0000256" key="1">
    <source>
        <dbReference type="ARBA" id="ARBA00004571"/>
    </source>
</evidence>
<keyword evidence="2 11" id="KW-0813">Transport</keyword>
<evidence type="ECO:0000313" key="16">
    <source>
        <dbReference type="EMBL" id="TCN79362.1"/>
    </source>
</evidence>
<evidence type="ECO:0000259" key="14">
    <source>
        <dbReference type="Pfam" id="PF00593"/>
    </source>
</evidence>
<dbReference type="InterPro" id="IPR036942">
    <property type="entry name" value="Beta-barrel_TonB_sf"/>
</dbReference>
<keyword evidence="16" id="KW-0675">Receptor</keyword>
<evidence type="ECO:0000256" key="5">
    <source>
        <dbReference type="ARBA" id="ARBA00022692"/>
    </source>
</evidence>
<evidence type="ECO:0000256" key="11">
    <source>
        <dbReference type="PROSITE-ProRule" id="PRU01360"/>
    </source>
</evidence>
<dbReference type="OrthoDB" id="127311at2"/>
<keyword evidence="6" id="KW-0408">Iron</keyword>
<dbReference type="InterPro" id="IPR039426">
    <property type="entry name" value="TonB-dep_rcpt-like"/>
</dbReference>
<evidence type="ECO:0000256" key="8">
    <source>
        <dbReference type="ARBA" id="ARBA00023077"/>
    </source>
</evidence>
<protein>
    <submittedName>
        <fullName evidence="16">Iron complex outermembrane receptor protein</fullName>
    </submittedName>
</protein>
<evidence type="ECO:0000256" key="2">
    <source>
        <dbReference type="ARBA" id="ARBA00022448"/>
    </source>
</evidence>
<dbReference type="InterPro" id="IPR012910">
    <property type="entry name" value="Plug_dom"/>
</dbReference>
<sequence length="747" mass="82076">MMSKLSKLFLSVNAALIASGSLAYADEQATKSDDGKLERIMVTAQKRVQNAQEVPMSISALKSDDLQAMGAAGDDIRFMSSRIPSLNIESSFGRTFPRFYIRGMGNTDFDLNSSQPVSLVVDDVVQENAILKGYPIFDLERVEVLRGPQGSLFGRNTTAGIIKLETKKPTQEFSAYAKASYGTYNTINIEGAVGGGLTDTVSARLSVLDQHRDDWVDNKAPGFEANNQAEGYNDRAARLQVLWQPNSDFSALLNAHYRNLDGTPRVFRANIIKAGTNDLVDGFERDTVYQDAASRAEQSVKTHGGSAKLEYSLGDYTLTSITGYESAEAFSHGDIDGGYGAAYLPYMGPGFIPYTSESADGLPDHSQWTQELRLSSNELGRLDYQVGLFYFDESLDIDSFNYDENGLQNGYAYQKQDTKAWAAFGSMDYDLTDDFKITAGVRYSHDKKDFVAQRLVSPAGAGATDKLYADPSDGQISWDLSGVYSLDNDTNIYGRVAKGFRAPSIQGRLLFGDDVTVANSETMYSSELGIKSDILDNRGRINFDVFYYQLQDQQLTAVGGGVNYNRLINADKSEGYGFELDSQFAVTENLLVTAGVSYNHTEIKDDQLAIAACGGGCTVTDPRDADGNALINGNSLPQAPRWTANITANYSYPLAVGELFVFTDWAYRSKVSFFLYESKEFESKYLLEGGLRAGYRWSSGGHDYEVAAYGRNITDTTRVTGAIDFNNLTGFVNEPRIIGVEFKASFF</sequence>
<dbReference type="Proteomes" id="UP000294832">
    <property type="component" value="Unassembled WGS sequence"/>
</dbReference>
<comment type="similarity">
    <text evidence="11 12">Belongs to the TonB-dependent receptor family.</text>
</comment>
<evidence type="ECO:0000256" key="13">
    <source>
        <dbReference type="SAM" id="SignalP"/>
    </source>
</evidence>
<evidence type="ECO:0000256" key="3">
    <source>
        <dbReference type="ARBA" id="ARBA00022452"/>
    </source>
</evidence>
<organism evidence="16 17">
    <name type="scientific">Shewanella fodinae</name>
    <dbReference type="NCBI Taxonomy" id="552357"/>
    <lineage>
        <taxon>Bacteria</taxon>
        <taxon>Pseudomonadati</taxon>
        <taxon>Pseudomonadota</taxon>
        <taxon>Gammaproteobacteria</taxon>
        <taxon>Alteromonadales</taxon>
        <taxon>Shewanellaceae</taxon>
        <taxon>Shewanella</taxon>
    </lineage>
</organism>
<dbReference type="Pfam" id="PF07715">
    <property type="entry name" value="Plug"/>
    <property type="match status" value="1"/>
</dbReference>
<evidence type="ECO:0000256" key="12">
    <source>
        <dbReference type="RuleBase" id="RU003357"/>
    </source>
</evidence>
<feature type="signal peptide" evidence="13">
    <location>
        <begin position="1"/>
        <end position="25"/>
    </location>
</feature>
<keyword evidence="10 11" id="KW-0998">Cell outer membrane</keyword>
<evidence type="ECO:0000256" key="9">
    <source>
        <dbReference type="ARBA" id="ARBA00023136"/>
    </source>
</evidence>
<proteinExistence type="inferred from homology"/>
<comment type="subcellular location">
    <subcellularLocation>
        <location evidence="1 11">Cell outer membrane</location>
        <topology evidence="1 11">Multi-pass membrane protein</topology>
    </subcellularLocation>
</comment>
<dbReference type="GO" id="GO:0006826">
    <property type="term" value="P:iron ion transport"/>
    <property type="evidence" value="ECO:0007669"/>
    <property type="project" value="UniProtKB-KW"/>
</dbReference>
<dbReference type="AlphaFoldDB" id="A0A4R2F637"/>
<gene>
    <name evidence="16" type="ORF">EDC91_13535</name>
</gene>
<comment type="caution">
    <text evidence="16">The sequence shown here is derived from an EMBL/GenBank/DDBJ whole genome shotgun (WGS) entry which is preliminary data.</text>
</comment>
<accession>A0A4R2F637</accession>
<dbReference type="GO" id="GO:0009279">
    <property type="term" value="C:cell outer membrane"/>
    <property type="evidence" value="ECO:0007669"/>
    <property type="project" value="UniProtKB-SubCell"/>
</dbReference>
<feature type="domain" description="TonB-dependent receptor-like beta-barrel" evidence="14">
    <location>
        <begin position="255"/>
        <end position="713"/>
    </location>
</feature>
<dbReference type="SUPFAM" id="SSF56935">
    <property type="entry name" value="Porins"/>
    <property type="match status" value="1"/>
</dbReference>
<dbReference type="InterPro" id="IPR000531">
    <property type="entry name" value="Beta-barrel_TonB"/>
</dbReference>
<feature type="domain" description="TonB-dependent receptor plug" evidence="15">
    <location>
        <begin position="51"/>
        <end position="161"/>
    </location>
</feature>
<keyword evidence="7" id="KW-0406">Ion transport</keyword>
<dbReference type="PROSITE" id="PS52016">
    <property type="entry name" value="TONB_DEPENDENT_REC_3"/>
    <property type="match status" value="1"/>
</dbReference>
<dbReference type="PANTHER" id="PTHR32552:SF81">
    <property type="entry name" value="TONB-DEPENDENT OUTER MEMBRANE RECEPTOR"/>
    <property type="match status" value="1"/>
</dbReference>
<keyword evidence="8 12" id="KW-0798">TonB box</keyword>
<dbReference type="Gene3D" id="2.40.170.20">
    <property type="entry name" value="TonB-dependent receptor, beta-barrel domain"/>
    <property type="match status" value="1"/>
</dbReference>
<evidence type="ECO:0000256" key="6">
    <source>
        <dbReference type="ARBA" id="ARBA00023004"/>
    </source>
</evidence>
<keyword evidence="13" id="KW-0732">Signal</keyword>